<dbReference type="EnsemblPlants" id="LPERR12G05370.2">
    <property type="protein sequence ID" value="LPERR12G05370.2"/>
    <property type="gene ID" value="LPERR12G05370"/>
</dbReference>
<evidence type="ECO:0000313" key="3">
    <source>
        <dbReference type="Proteomes" id="UP000032180"/>
    </source>
</evidence>
<reference evidence="2 3" key="1">
    <citation type="submission" date="2012-08" db="EMBL/GenBank/DDBJ databases">
        <title>Oryza genome evolution.</title>
        <authorList>
            <person name="Wing R.A."/>
        </authorList>
    </citation>
    <scope>NUCLEOTIDE SEQUENCE</scope>
</reference>
<organism evidence="2 3">
    <name type="scientific">Leersia perrieri</name>
    <dbReference type="NCBI Taxonomy" id="77586"/>
    <lineage>
        <taxon>Eukaryota</taxon>
        <taxon>Viridiplantae</taxon>
        <taxon>Streptophyta</taxon>
        <taxon>Embryophyta</taxon>
        <taxon>Tracheophyta</taxon>
        <taxon>Spermatophyta</taxon>
        <taxon>Magnoliopsida</taxon>
        <taxon>Liliopsida</taxon>
        <taxon>Poales</taxon>
        <taxon>Poaceae</taxon>
        <taxon>BOP clade</taxon>
        <taxon>Oryzoideae</taxon>
        <taxon>Oryzeae</taxon>
        <taxon>Oryzinae</taxon>
        <taxon>Leersia</taxon>
    </lineage>
</organism>
<proteinExistence type="predicted"/>
<dbReference type="STRING" id="77586.A0A0D9XXU0"/>
<evidence type="ECO:0000256" key="1">
    <source>
        <dbReference type="SAM" id="MobiDB-lite"/>
    </source>
</evidence>
<dbReference type="Gramene" id="LPERR12G05370.2">
    <property type="protein sequence ID" value="LPERR12G05370.2"/>
    <property type="gene ID" value="LPERR12G05370"/>
</dbReference>
<reference evidence="2" key="3">
    <citation type="submission" date="2015-04" db="UniProtKB">
        <authorList>
            <consortium name="EnsemblPlants"/>
        </authorList>
    </citation>
    <scope>IDENTIFICATION</scope>
</reference>
<accession>A0A0D9XXU0</accession>
<protein>
    <recommendedName>
        <fullName evidence="4">rRNA N-glycosidase</fullName>
    </recommendedName>
</protein>
<dbReference type="Gramene" id="LPERR12G05370.1">
    <property type="protein sequence ID" value="LPERR12G05370.1"/>
    <property type="gene ID" value="LPERR12G05370"/>
</dbReference>
<evidence type="ECO:0008006" key="4">
    <source>
        <dbReference type="Google" id="ProtNLM"/>
    </source>
</evidence>
<dbReference type="HOGENOM" id="CLU_944475_0_0_1"/>
<feature type="region of interest" description="Disordered" evidence="1">
    <location>
        <begin position="1"/>
        <end position="39"/>
    </location>
</feature>
<dbReference type="Proteomes" id="UP000032180">
    <property type="component" value="Chromosome 12"/>
</dbReference>
<feature type="compositionally biased region" description="Polar residues" evidence="1">
    <location>
        <begin position="1"/>
        <end position="16"/>
    </location>
</feature>
<keyword evidence="3" id="KW-1185">Reference proteome</keyword>
<dbReference type="EnsemblPlants" id="LPERR12G05370.1">
    <property type="protein sequence ID" value="LPERR12G05370.1"/>
    <property type="gene ID" value="LPERR12G05370"/>
</dbReference>
<feature type="compositionally biased region" description="Pro residues" evidence="1">
    <location>
        <begin position="21"/>
        <end position="34"/>
    </location>
</feature>
<name>A0A0D9XXU0_9ORYZ</name>
<dbReference type="AlphaFoldDB" id="A0A0D9XXU0"/>
<reference evidence="2 3" key="2">
    <citation type="submission" date="2013-12" db="EMBL/GenBank/DDBJ databases">
        <authorList>
            <person name="Yu Y."/>
            <person name="Lee S."/>
            <person name="de Baynast K."/>
            <person name="Wissotski M."/>
            <person name="Liu L."/>
            <person name="Talag J."/>
            <person name="Goicoechea J."/>
            <person name="Angelova A."/>
            <person name="Jetty R."/>
            <person name="Kudrna D."/>
            <person name="Golser W."/>
            <person name="Rivera L."/>
            <person name="Zhang J."/>
            <person name="Wing R."/>
        </authorList>
    </citation>
    <scope>NUCLEOTIDE SEQUENCE</scope>
</reference>
<evidence type="ECO:0000313" key="2">
    <source>
        <dbReference type="EnsemblPlants" id="LPERR12G05370.2"/>
    </source>
</evidence>
<sequence>MARSPAHSSMPATSNGDGEATPPPRAPRPTPTRPLPDNTTTLSLNGSQQEFMENFKRCQMHLWYWNLMNSQFHIRYGNQLVYTTPLDGTFYYVLEYEGRHVVLVILARMAWLIGFGTTNGFFQMQFEGLVGPYMDSSHCHMLRFKGNHGKISPNGTGDTIINLHVIRKCFVGLCTYVPSRRQDPEDLPLWNGTLVVFIMESKACEIYRRHCRAIVEMVTPELGTDFVTKFIVNWSAISTQVMKYLTNLTYEPHDCNIPVLVTLEDLMNVFYYLHVDGWYDGLFEHDGLPPGPKEM</sequence>